<keyword evidence="10" id="KW-1185">Reference proteome</keyword>
<dbReference type="SUPFAM" id="SSF48371">
    <property type="entry name" value="ARM repeat"/>
    <property type="match status" value="1"/>
</dbReference>
<dbReference type="Pfam" id="PF12231">
    <property type="entry name" value="Rif1_N"/>
    <property type="match status" value="1"/>
</dbReference>
<evidence type="ECO:0000256" key="5">
    <source>
        <dbReference type="ARBA" id="ARBA00023242"/>
    </source>
</evidence>
<feature type="compositionally biased region" description="Basic residues" evidence="7">
    <location>
        <begin position="1278"/>
        <end position="1291"/>
    </location>
</feature>
<feature type="region of interest" description="Disordered" evidence="7">
    <location>
        <begin position="1"/>
        <end position="58"/>
    </location>
</feature>
<feature type="region of interest" description="Disordered" evidence="7">
    <location>
        <begin position="1415"/>
        <end position="1734"/>
    </location>
</feature>
<feature type="compositionally biased region" description="Polar residues" evidence="7">
    <location>
        <begin position="1263"/>
        <end position="1275"/>
    </location>
</feature>
<evidence type="ECO:0000256" key="1">
    <source>
        <dbReference type="ARBA" id="ARBA00004123"/>
    </source>
</evidence>
<feature type="compositionally biased region" description="Low complexity" evidence="7">
    <location>
        <begin position="1553"/>
        <end position="1563"/>
    </location>
</feature>
<keyword evidence="6" id="KW-0131">Cell cycle</keyword>
<dbReference type="Proteomes" id="UP001194746">
    <property type="component" value="Unassembled WGS sequence"/>
</dbReference>
<feature type="compositionally biased region" description="Polar residues" evidence="7">
    <location>
        <begin position="1426"/>
        <end position="1443"/>
    </location>
</feature>
<evidence type="ECO:0000256" key="2">
    <source>
        <dbReference type="ARBA" id="ARBA00004574"/>
    </source>
</evidence>
<evidence type="ECO:0000256" key="4">
    <source>
        <dbReference type="ARBA" id="ARBA00022895"/>
    </source>
</evidence>
<evidence type="ECO:0000256" key="7">
    <source>
        <dbReference type="SAM" id="MobiDB-lite"/>
    </source>
</evidence>
<reference evidence="9" key="1">
    <citation type="journal article" date="2019" name="Beilstein J. Org. Chem.">
        <title>Nanangenines: drimane sesquiterpenoids as the dominant metabolite cohort of a novel Australian fungus, Aspergillus nanangensis.</title>
        <authorList>
            <person name="Lacey H.J."/>
            <person name="Gilchrist C.L.M."/>
            <person name="Crombie A."/>
            <person name="Kalaitzis J.A."/>
            <person name="Vuong D."/>
            <person name="Rutledge P.J."/>
            <person name="Turner P."/>
            <person name="Pitt J.I."/>
            <person name="Lacey E."/>
            <person name="Chooi Y.H."/>
            <person name="Piggott A.M."/>
        </authorList>
    </citation>
    <scope>NUCLEOTIDE SEQUENCE</scope>
    <source>
        <strain evidence="9">MST-FP2251</strain>
    </source>
</reference>
<keyword evidence="4" id="KW-0779">Telomere</keyword>
<dbReference type="PANTHER" id="PTHR22928:SF3">
    <property type="entry name" value="TELOMERE-ASSOCIATED PROTEIN RIF1"/>
    <property type="match status" value="1"/>
</dbReference>
<feature type="region of interest" description="Disordered" evidence="7">
    <location>
        <begin position="1052"/>
        <end position="1080"/>
    </location>
</feature>
<feature type="compositionally biased region" description="Polar residues" evidence="7">
    <location>
        <begin position="1722"/>
        <end position="1734"/>
    </location>
</feature>
<feature type="compositionally biased region" description="Polar residues" evidence="7">
    <location>
        <begin position="1344"/>
        <end position="1360"/>
    </location>
</feature>
<reference evidence="9" key="2">
    <citation type="submission" date="2020-02" db="EMBL/GenBank/DDBJ databases">
        <authorList>
            <person name="Gilchrist C.L.M."/>
            <person name="Chooi Y.-H."/>
        </authorList>
    </citation>
    <scope>NUCLEOTIDE SEQUENCE</scope>
    <source>
        <strain evidence="9">MST-FP2251</strain>
    </source>
</reference>
<feature type="compositionally biased region" description="Polar residues" evidence="7">
    <location>
        <begin position="1199"/>
        <end position="1210"/>
    </location>
</feature>
<evidence type="ECO:0000256" key="6">
    <source>
        <dbReference type="ARBA" id="ARBA00023306"/>
    </source>
</evidence>
<organism evidence="9 10">
    <name type="scientific">Aspergillus nanangensis</name>
    <dbReference type="NCBI Taxonomy" id="2582783"/>
    <lineage>
        <taxon>Eukaryota</taxon>
        <taxon>Fungi</taxon>
        <taxon>Dikarya</taxon>
        <taxon>Ascomycota</taxon>
        <taxon>Pezizomycotina</taxon>
        <taxon>Eurotiomycetes</taxon>
        <taxon>Eurotiomycetidae</taxon>
        <taxon>Eurotiales</taxon>
        <taxon>Aspergillaceae</taxon>
        <taxon>Aspergillus</taxon>
        <taxon>Aspergillus subgen. Circumdati</taxon>
    </lineage>
</organism>
<dbReference type="PANTHER" id="PTHR22928">
    <property type="entry name" value="TELOMERE-ASSOCIATED PROTEIN RIF1"/>
    <property type="match status" value="1"/>
</dbReference>
<evidence type="ECO:0000313" key="9">
    <source>
        <dbReference type="EMBL" id="KAF9895359.1"/>
    </source>
</evidence>
<evidence type="ECO:0000256" key="3">
    <source>
        <dbReference type="ARBA" id="ARBA00022454"/>
    </source>
</evidence>
<feature type="compositionally biased region" description="Polar residues" evidence="7">
    <location>
        <begin position="1304"/>
        <end position="1313"/>
    </location>
</feature>
<feature type="region of interest" description="Disordered" evidence="7">
    <location>
        <begin position="1117"/>
        <end position="1147"/>
    </location>
</feature>
<feature type="domain" description="Telomere-associated protein Rif1 N-terminal" evidence="8">
    <location>
        <begin position="121"/>
        <end position="494"/>
    </location>
</feature>
<feature type="compositionally biased region" description="Polar residues" evidence="7">
    <location>
        <begin position="1640"/>
        <end position="1649"/>
    </location>
</feature>
<feature type="compositionally biased region" description="Basic and acidic residues" evidence="7">
    <location>
        <begin position="1664"/>
        <end position="1704"/>
    </location>
</feature>
<feature type="compositionally biased region" description="Polar residues" evidence="7">
    <location>
        <begin position="1485"/>
        <end position="1512"/>
    </location>
</feature>
<accession>A0AAD4CZ60</accession>
<feature type="compositionally biased region" description="Polar residues" evidence="7">
    <location>
        <begin position="1615"/>
        <end position="1631"/>
    </location>
</feature>
<name>A0AAD4CZ60_ASPNN</name>
<dbReference type="InterPro" id="IPR022031">
    <property type="entry name" value="Rif1_N"/>
</dbReference>
<feature type="region of interest" description="Disordered" evidence="7">
    <location>
        <begin position="1168"/>
        <end position="1401"/>
    </location>
</feature>
<evidence type="ECO:0000313" key="10">
    <source>
        <dbReference type="Proteomes" id="UP001194746"/>
    </source>
</evidence>
<feature type="compositionally biased region" description="Polar residues" evidence="7">
    <location>
        <begin position="1117"/>
        <end position="1131"/>
    </location>
</feature>
<gene>
    <name evidence="9" type="ORF">FE257_000263</name>
</gene>
<sequence>MVEVFGPLSARPPTPPRTTPRTLSEKDRLENPSIVAQTPLSANIPNGAPSSRQSKRVNFSPWNKFEASPEPELKVPPPYECKPAKSILKATSSPAAVTSSSLLSHTPESFAMLLESLTQQLAGESLSSRVDAYMQFFGALRTYDNLPAEREIVDKLGLITQFIQRDVSKGFENSEPLQTNLVVQALKLASALLWQNDIAPYIPEDFKVFLVDHSLNSLQDEKVPKTVLSHYMSILSSQNVHARFMTTARQTRLLTLLHDLTNRVTGSAIIAQRLSIYTRILHSNKSLFLSHAPHWMEHLVSGCLHHLKDVRIKAISLGFQISNSFGPNGALSKSIYDIFDRSLDKERKLAAEICERMLRMMGDPDSGVHVPQIWSVMILLLRNKKISVDQWEHFRDFVLVLQRCFNCSDTSIKAQAIIAWNRFVFVASPSETTNTSLLKMLGKPILSQFERKKQEKQGQQPGALVWFSYHNLLYYAFRPSPSFQHLDIVWEEYIVMPSSISNPVPNLSNRIAHVLCNMLWSSQAKVWTANKANETHKLAAEELPALDCRWLRSRITSVLKVFEALFRTSIWMNEIEKSKIALAWVNLSKALSHASSKEVTLSSDSMQAVAHVLGLLQRLWKAGPACLNATENNSMDNFFDRFRFLSTTMIFSLGSIPFTEKLLLKTSDETFQAANTPTHRHLKAGSNLNSPILHLLRLISDVPTVSEPTPAYLRLINDTLQAACNERKTRGSRLELLRQCANLYPDNAEFPAGMYNFSQLLWKSTAQLAADSVCSYPIESARARDGSALCDYQNSVQILSAGLKFPEANQEWNKLLESLVRVVRTEKSDREIATTVVEPLAECMMALRVQDVYLPLSSLLNHSLSITYCQDPRQKDKLDSKNASRHATDRAKTEIPPKLVGLMDKILKKSYEEFNPSENAGVADYIESLTSFMGSGALAFRSAILTGLRRTLALWLQDDLRKVNLESGVESRILTACRALSSAVLNILQSSSSHNLEWLNDQEDLICAGLGSSHMAIAKRFIDFWNTTFSPQHSLPCPESIQRALKGFQSRLTHQKSVQEAPEAGQQGSTVDPSEKTANCGDMLDKSRITFILDPSLDSSHPDAINSSPVIKESTVLPISSQPSNHETQSPEIDDTPDHTTDGDTQMPFQADEHRQRSDVFSMIENLRSSSPPAKNSRLGFMTPPHLRNLRNAGREAGTPQTPTLPAVTNENDDPFLGSSPTPHTRGRAQATASSLPRSLIVAANDPTDPPSSPPEINPSESGTADTKTSQNMQPGSKKSKKNKKKKKKQIKNQAINSELYDSPSGSQRTETPLTKRLRSFTGKTPASSFSPISEKELDALRPNVSSSKSFIRNSTSQTIAPRASKKGGSSKSPPKKSHGFFGVDQNTGRPDFGLDDCIADSFSDDMETQIASQLEQDLEFAVDSSGRQGFTQPADTQSQPPMTRNRKRKRDTEQFATPTNKERRRSSRFSFTKDNAADADAETPKSTHTTRSKTQSTLNTTEPKASSPAESTRNKRRRRDRDDLDDVEATPVREEPLTKEVATDSQNLEAPSSQSRRSSRLSGQTAPVITDELPPFKKPSNNRPRREYSIDDQPSFGLDRPGTVDAEMEDLPTTDAQNSGVLSPEASTETNEPEKAPHSQDSAQQSCKSVGESHPEPQPGHVQADDTQMKDADTEVHPVPVHETEHRAEEITEEGVAAKHVEGQTEAQEQGVERMNEQHQEQSLSRETQTEDVQTGMSADMGMIMSLKKILQDAKSATLDLDSLKQVDDLLFNIRVEAHEALRRNTT</sequence>
<dbReference type="GO" id="GO:0140445">
    <property type="term" value="C:chromosome, telomeric repeat region"/>
    <property type="evidence" value="ECO:0007669"/>
    <property type="project" value="TreeGrafter"/>
</dbReference>
<keyword evidence="5" id="KW-0539">Nucleus</keyword>
<comment type="subcellular location">
    <subcellularLocation>
        <location evidence="2">Chromosome</location>
        <location evidence="2">Telomere</location>
    </subcellularLocation>
    <subcellularLocation>
        <location evidence="1">Nucleus</location>
    </subcellularLocation>
</comment>
<dbReference type="GO" id="GO:0005634">
    <property type="term" value="C:nucleus"/>
    <property type="evidence" value="ECO:0007669"/>
    <property type="project" value="UniProtKB-SubCell"/>
</dbReference>
<feature type="compositionally biased region" description="Pro residues" evidence="7">
    <location>
        <begin position="1248"/>
        <end position="1257"/>
    </location>
</feature>
<dbReference type="EMBL" id="VCAU01000001">
    <property type="protein sequence ID" value="KAF9895359.1"/>
    <property type="molecule type" value="Genomic_DNA"/>
</dbReference>
<feature type="compositionally biased region" description="Basic and acidic residues" evidence="7">
    <location>
        <begin position="1532"/>
        <end position="1543"/>
    </location>
</feature>
<keyword evidence="3" id="KW-0158">Chromosome</keyword>
<dbReference type="GO" id="GO:0000723">
    <property type="term" value="P:telomere maintenance"/>
    <property type="evidence" value="ECO:0007669"/>
    <property type="project" value="TreeGrafter"/>
</dbReference>
<protein>
    <recommendedName>
        <fullName evidence="8">Telomere-associated protein Rif1 N-terminal domain-containing protein</fullName>
    </recommendedName>
</protein>
<dbReference type="InterPro" id="IPR016024">
    <property type="entry name" value="ARM-type_fold"/>
</dbReference>
<comment type="caution">
    <text evidence="9">The sequence shown here is derived from an EMBL/GenBank/DDBJ whole genome shotgun (WGS) entry which is preliminary data.</text>
</comment>
<feature type="compositionally biased region" description="Polar residues" evidence="7">
    <location>
        <begin position="34"/>
        <end position="58"/>
    </location>
</feature>
<feature type="compositionally biased region" description="Polar residues" evidence="7">
    <location>
        <begin position="1322"/>
        <end position="1332"/>
    </location>
</feature>
<feature type="compositionally biased region" description="Basic and acidic residues" evidence="7">
    <location>
        <begin position="1712"/>
        <end position="1721"/>
    </location>
</feature>
<proteinExistence type="predicted"/>
<evidence type="ECO:0000259" key="8">
    <source>
        <dbReference type="Pfam" id="PF12231"/>
    </source>
</evidence>